<evidence type="ECO:0000313" key="4">
    <source>
        <dbReference type="Proteomes" id="UP000054047"/>
    </source>
</evidence>
<dbReference type="AlphaFoldDB" id="A0A0C2HAB1"/>
<evidence type="ECO:0000313" key="3">
    <source>
        <dbReference type="EMBL" id="KIH66401.1"/>
    </source>
</evidence>
<protein>
    <recommendedName>
        <fullName evidence="5">Phlebovirus glycoprotein G2 fusion domain-containing protein</fullName>
    </recommendedName>
</protein>
<reference evidence="3 4" key="1">
    <citation type="submission" date="2013-12" db="EMBL/GenBank/DDBJ databases">
        <title>Draft genome of the parsitic nematode Ancylostoma duodenale.</title>
        <authorList>
            <person name="Mitreva M."/>
        </authorList>
    </citation>
    <scope>NUCLEOTIDE SEQUENCE [LARGE SCALE GENOMIC DNA]</scope>
    <source>
        <strain evidence="3 4">Zhejiang</strain>
    </source>
</reference>
<gene>
    <name evidence="3" type="ORF">ANCDUO_03271</name>
</gene>
<keyword evidence="2" id="KW-0812">Transmembrane</keyword>
<proteinExistence type="predicted"/>
<keyword evidence="4" id="KW-1185">Reference proteome</keyword>
<evidence type="ECO:0000256" key="1">
    <source>
        <dbReference type="SAM" id="MobiDB-lite"/>
    </source>
</evidence>
<feature type="transmembrane region" description="Helical" evidence="2">
    <location>
        <begin position="145"/>
        <end position="163"/>
    </location>
</feature>
<feature type="transmembrane region" description="Helical" evidence="2">
    <location>
        <begin position="293"/>
        <end position="316"/>
    </location>
</feature>
<feature type="region of interest" description="Disordered" evidence="1">
    <location>
        <begin position="1"/>
        <end position="20"/>
    </location>
</feature>
<name>A0A0C2HAB1_9BILA</name>
<feature type="transmembrane region" description="Helical" evidence="2">
    <location>
        <begin position="264"/>
        <end position="287"/>
    </location>
</feature>
<dbReference type="EMBL" id="KN727134">
    <property type="protein sequence ID" value="KIH66401.1"/>
    <property type="molecule type" value="Genomic_DNA"/>
</dbReference>
<organism evidence="3 4">
    <name type="scientific">Ancylostoma duodenale</name>
    <dbReference type="NCBI Taxonomy" id="51022"/>
    <lineage>
        <taxon>Eukaryota</taxon>
        <taxon>Metazoa</taxon>
        <taxon>Ecdysozoa</taxon>
        <taxon>Nematoda</taxon>
        <taxon>Chromadorea</taxon>
        <taxon>Rhabditida</taxon>
        <taxon>Rhabditina</taxon>
        <taxon>Rhabditomorpha</taxon>
        <taxon>Strongyloidea</taxon>
        <taxon>Ancylostomatidae</taxon>
        <taxon>Ancylostomatinae</taxon>
        <taxon>Ancylostoma</taxon>
    </lineage>
</organism>
<feature type="region of interest" description="Disordered" evidence="1">
    <location>
        <begin position="92"/>
        <end position="118"/>
    </location>
</feature>
<keyword evidence="2" id="KW-1133">Transmembrane helix</keyword>
<keyword evidence="2" id="KW-0472">Membrane</keyword>
<accession>A0A0C2HAB1</accession>
<dbReference type="Proteomes" id="UP000054047">
    <property type="component" value="Unassembled WGS sequence"/>
</dbReference>
<dbReference type="OrthoDB" id="5872033at2759"/>
<feature type="compositionally biased region" description="Basic and acidic residues" evidence="1">
    <location>
        <begin position="9"/>
        <end position="20"/>
    </location>
</feature>
<sequence length="323" mass="37023">MLTLPTTHLTDHMTNDPDYHTPDEVRALQTRQEVIACLRSSCGATERFWIIWQKHYLTCLGETHRRTISSKRQGQETPTIGDVVLSATTPSHATQGDHAVSDVTDEQTPTSHPYNLRPRRPVHYVDEQVVTTTQTATVRRFPPKWFLFYIMIITLFTTFSTFANRDIRMTCSNEGVLVHTSRNEPFEICADHHCQMITPVTNPFLVKFPPEVTLHDYLVSLKWNTGDQLATMETMCHRLNFCQQLDCWICAAVVFNPECWPMGAIVITALLLYIIVAIPYVLLYVPVTMGKPIRIILIVLRRILLILASALIKLCMTLCRRIR</sequence>
<evidence type="ECO:0000256" key="2">
    <source>
        <dbReference type="SAM" id="Phobius"/>
    </source>
</evidence>
<evidence type="ECO:0008006" key="5">
    <source>
        <dbReference type="Google" id="ProtNLM"/>
    </source>
</evidence>